<dbReference type="STRING" id="1291052.FC18_GL001593"/>
<dbReference type="OrthoDB" id="2327395at2"/>
<evidence type="ECO:0000313" key="2">
    <source>
        <dbReference type="EMBL" id="KRM55144.1"/>
    </source>
</evidence>
<proteinExistence type="predicted"/>
<dbReference type="EMBL" id="AYYO01000030">
    <property type="protein sequence ID" value="KRM55144.1"/>
    <property type="molecule type" value="Genomic_DNA"/>
</dbReference>
<feature type="compositionally biased region" description="Low complexity" evidence="1">
    <location>
        <begin position="134"/>
        <end position="160"/>
    </location>
</feature>
<feature type="compositionally biased region" description="Basic and acidic residues" evidence="1">
    <location>
        <begin position="232"/>
        <end position="246"/>
    </location>
</feature>
<keyword evidence="3" id="KW-1185">Reference proteome</keyword>
<organism evidence="2 3">
    <name type="scientific">Lacticaseibacillus sharpeae JCM 1186 = DSM 20505</name>
    <dbReference type="NCBI Taxonomy" id="1291052"/>
    <lineage>
        <taxon>Bacteria</taxon>
        <taxon>Bacillati</taxon>
        <taxon>Bacillota</taxon>
        <taxon>Bacilli</taxon>
        <taxon>Lactobacillales</taxon>
        <taxon>Lactobacillaceae</taxon>
        <taxon>Lacticaseibacillus</taxon>
    </lineage>
</organism>
<name>A0A0R1ZJI5_9LACO</name>
<dbReference type="AlphaFoldDB" id="A0A0R1ZJI5"/>
<feature type="compositionally biased region" description="Basic and acidic residues" evidence="1">
    <location>
        <begin position="78"/>
        <end position="99"/>
    </location>
</feature>
<feature type="region of interest" description="Disordered" evidence="1">
    <location>
        <begin position="538"/>
        <end position="559"/>
    </location>
</feature>
<feature type="compositionally biased region" description="Low complexity" evidence="1">
    <location>
        <begin position="260"/>
        <end position="284"/>
    </location>
</feature>
<comment type="caution">
    <text evidence="2">The sequence shown here is derived from an EMBL/GenBank/DDBJ whole genome shotgun (WGS) entry which is preliminary data.</text>
</comment>
<feature type="region of interest" description="Disordered" evidence="1">
    <location>
        <begin position="58"/>
        <end position="304"/>
    </location>
</feature>
<feature type="compositionally biased region" description="Low complexity" evidence="1">
    <location>
        <begin position="222"/>
        <end position="231"/>
    </location>
</feature>
<feature type="compositionally biased region" description="Basic and acidic residues" evidence="1">
    <location>
        <begin position="107"/>
        <end position="118"/>
    </location>
</feature>
<feature type="compositionally biased region" description="Basic and acidic residues" evidence="1">
    <location>
        <begin position="161"/>
        <end position="176"/>
    </location>
</feature>
<accession>A0A0R1ZJI5</accession>
<evidence type="ECO:0008006" key="4">
    <source>
        <dbReference type="Google" id="ProtNLM"/>
    </source>
</evidence>
<dbReference type="PATRIC" id="fig|1291052.5.peg.1622"/>
<feature type="compositionally biased region" description="Polar residues" evidence="1">
    <location>
        <begin position="199"/>
        <end position="212"/>
    </location>
</feature>
<sequence length="672" mass="74609">MDWPTLIATLKAIMQRDGISPQDVAEDLKVSSSSVRNYLALRSRAAILTRERIEKYVAEHQEPAKAAKKPARKPRAKKQTEAKQPAKSDKQDQQAEKQAPKSRKRGRQEPAKQAEAEKTAQAGNNKNATKQTEKQAPAKPNAKQQAENAQAKQSKQTAKSAKTEVKGANKQAENRKQTAKKQPAKQPQQQAKTDTPKQNAPQAKQQTVSKAQDNAPKHQDNKQAQNQQQGQRQEDRAAKVEAKKNVEQAAVKAEAKKNVEQAAAKAEANNNAQTAAAPKQAQQQSQPNNTITPSGARTPVKREPNPLRIYVDESFGRMPEKPFTVGMVLASTELGVMPFKEFTETLYPFGWAPGDEVKAAGKDLANVKRILAGSQNDDIRMFTFRTTTVPSMITVTDDDSTTVTIFPYVSALIRAIEMMQRNGLETTQFQIVIDRTNKLPAEAQRVMEKLLGVYFRLSGKKPCSFHITDGDSRAQKGLQLADFVAHYAYVEDADKIGTFAPVAGILDDPLGNARRFAFYSGLRLLRLKDEAQTFTGDFKPASEDSYTEPAAETTTPDKPMSRAFNYTVDLRETIIEAQSMGLGGKQLEAVRSRLKGLSTTVTNWLQDSQSELLDGLANRTISDFRQRAVMITRVDKPFQPDYEIGEQQFRIFESQLDKVKELIQSYQSTAEA</sequence>
<feature type="compositionally biased region" description="Low complexity" evidence="1">
    <location>
        <begin position="184"/>
        <end position="198"/>
    </location>
</feature>
<feature type="compositionally biased region" description="Basic residues" evidence="1">
    <location>
        <begin position="66"/>
        <end position="77"/>
    </location>
</feature>
<gene>
    <name evidence="2" type="ORF">FC18_GL001593</name>
</gene>
<dbReference type="RefSeq" id="WP_054677914.1">
    <property type="nucleotide sequence ID" value="NZ_AYYO01000030.1"/>
</dbReference>
<dbReference type="Proteomes" id="UP000051679">
    <property type="component" value="Unassembled WGS sequence"/>
</dbReference>
<reference evidence="2 3" key="1">
    <citation type="journal article" date="2015" name="Genome Announc.">
        <title>Expanding the biotechnology potential of lactobacilli through comparative genomics of 213 strains and associated genera.</title>
        <authorList>
            <person name="Sun Z."/>
            <person name="Harris H.M."/>
            <person name="McCann A."/>
            <person name="Guo C."/>
            <person name="Argimon S."/>
            <person name="Zhang W."/>
            <person name="Yang X."/>
            <person name="Jeffery I.B."/>
            <person name="Cooney J.C."/>
            <person name="Kagawa T.F."/>
            <person name="Liu W."/>
            <person name="Song Y."/>
            <person name="Salvetti E."/>
            <person name="Wrobel A."/>
            <person name="Rasinkangas P."/>
            <person name="Parkhill J."/>
            <person name="Rea M.C."/>
            <person name="O'Sullivan O."/>
            <person name="Ritari J."/>
            <person name="Douillard F.P."/>
            <person name="Paul Ross R."/>
            <person name="Yang R."/>
            <person name="Briner A.E."/>
            <person name="Felis G.E."/>
            <person name="de Vos W.M."/>
            <person name="Barrangou R."/>
            <person name="Klaenhammer T.R."/>
            <person name="Caufield P.W."/>
            <person name="Cui Y."/>
            <person name="Zhang H."/>
            <person name="O'Toole P.W."/>
        </authorList>
    </citation>
    <scope>NUCLEOTIDE SEQUENCE [LARGE SCALE GENOMIC DNA]</scope>
    <source>
        <strain evidence="2 3">DSM 20505</strain>
    </source>
</reference>
<evidence type="ECO:0000313" key="3">
    <source>
        <dbReference type="Proteomes" id="UP000051679"/>
    </source>
</evidence>
<evidence type="ECO:0000256" key="1">
    <source>
        <dbReference type="SAM" id="MobiDB-lite"/>
    </source>
</evidence>
<feature type="compositionally biased region" description="Polar residues" evidence="1">
    <location>
        <begin position="285"/>
        <end position="295"/>
    </location>
</feature>
<protein>
    <recommendedName>
        <fullName evidence="4">DUF3800 domain-containing protein</fullName>
    </recommendedName>
</protein>